<dbReference type="Gene3D" id="1.10.1280.10">
    <property type="entry name" value="Di-copper center containing domain from catechol oxidase"/>
    <property type="match status" value="1"/>
</dbReference>
<dbReference type="SUPFAM" id="SSF48056">
    <property type="entry name" value="Di-copper centre-containing domain"/>
    <property type="match status" value="1"/>
</dbReference>
<organism evidence="2 3">
    <name type="scientific">Lasiosphaeria ovina</name>
    <dbReference type="NCBI Taxonomy" id="92902"/>
    <lineage>
        <taxon>Eukaryota</taxon>
        <taxon>Fungi</taxon>
        <taxon>Dikarya</taxon>
        <taxon>Ascomycota</taxon>
        <taxon>Pezizomycotina</taxon>
        <taxon>Sordariomycetes</taxon>
        <taxon>Sordariomycetidae</taxon>
        <taxon>Sordariales</taxon>
        <taxon>Lasiosphaeriaceae</taxon>
        <taxon>Lasiosphaeria</taxon>
    </lineage>
</organism>
<dbReference type="EMBL" id="JAULSN010000003">
    <property type="protein sequence ID" value="KAK3377078.1"/>
    <property type="molecule type" value="Genomic_DNA"/>
</dbReference>
<evidence type="ECO:0000256" key="1">
    <source>
        <dbReference type="SAM" id="SignalP"/>
    </source>
</evidence>
<dbReference type="Proteomes" id="UP001287356">
    <property type="component" value="Unassembled WGS sequence"/>
</dbReference>
<gene>
    <name evidence="2" type="ORF">B0T24DRAFT_677935</name>
</gene>
<feature type="signal peptide" evidence="1">
    <location>
        <begin position="1"/>
        <end position="17"/>
    </location>
</feature>
<comment type="caution">
    <text evidence="2">The sequence shown here is derived from an EMBL/GenBank/DDBJ whole genome shotgun (WGS) entry which is preliminary data.</text>
</comment>
<proteinExistence type="predicted"/>
<name>A0AAE0KHZ2_9PEZI</name>
<dbReference type="AlphaFoldDB" id="A0AAE0KHZ2"/>
<keyword evidence="3" id="KW-1185">Reference proteome</keyword>
<keyword evidence="1" id="KW-0732">Signal</keyword>
<dbReference type="InterPro" id="IPR008922">
    <property type="entry name" value="Di-copper_centre_dom_sf"/>
</dbReference>
<reference evidence="2" key="2">
    <citation type="submission" date="2023-06" db="EMBL/GenBank/DDBJ databases">
        <authorList>
            <consortium name="Lawrence Berkeley National Laboratory"/>
            <person name="Haridas S."/>
            <person name="Hensen N."/>
            <person name="Bonometti L."/>
            <person name="Westerberg I."/>
            <person name="Brannstrom I.O."/>
            <person name="Guillou S."/>
            <person name="Cros-Aarteil S."/>
            <person name="Calhoun S."/>
            <person name="Kuo A."/>
            <person name="Mondo S."/>
            <person name="Pangilinan J."/>
            <person name="Riley R."/>
            <person name="Labutti K."/>
            <person name="Andreopoulos B."/>
            <person name="Lipzen A."/>
            <person name="Chen C."/>
            <person name="Yanf M."/>
            <person name="Daum C."/>
            <person name="Ng V."/>
            <person name="Clum A."/>
            <person name="Steindorff A."/>
            <person name="Ohm R."/>
            <person name="Martin F."/>
            <person name="Silar P."/>
            <person name="Natvig D."/>
            <person name="Lalanne C."/>
            <person name="Gautier V."/>
            <person name="Ament-Velasquez S.L."/>
            <person name="Kruys A."/>
            <person name="Hutchinson M.I."/>
            <person name="Powell A.J."/>
            <person name="Barry K."/>
            <person name="Miller A.N."/>
            <person name="Grigoriev I.V."/>
            <person name="Debuchy R."/>
            <person name="Gladieux P."/>
            <person name="Thoren M.H."/>
            <person name="Johannesson H."/>
        </authorList>
    </citation>
    <scope>NUCLEOTIDE SEQUENCE</scope>
    <source>
        <strain evidence="2">CBS 958.72</strain>
    </source>
</reference>
<evidence type="ECO:0000313" key="2">
    <source>
        <dbReference type="EMBL" id="KAK3377078.1"/>
    </source>
</evidence>
<protein>
    <submittedName>
        <fullName evidence="2">Uncharacterized protein</fullName>
    </submittedName>
</protein>
<reference evidence="2" key="1">
    <citation type="journal article" date="2023" name="Mol. Phylogenet. Evol.">
        <title>Genome-scale phylogeny and comparative genomics of the fungal order Sordariales.</title>
        <authorList>
            <person name="Hensen N."/>
            <person name="Bonometti L."/>
            <person name="Westerberg I."/>
            <person name="Brannstrom I.O."/>
            <person name="Guillou S."/>
            <person name="Cros-Aarteil S."/>
            <person name="Calhoun S."/>
            <person name="Haridas S."/>
            <person name="Kuo A."/>
            <person name="Mondo S."/>
            <person name="Pangilinan J."/>
            <person name="Riley R."/>
            <person name="LaButti K."/>
            <person name="Andreopoulos B."/>
            <person name="Lipzen A."/>
            <person name="Chen C."/>
            <person name="Yan M."/>
            <person name="Daum C."/>
            <person name="Ng V."/>
            <person name="Clum A."/>
            <person name="Steindorff A."/>
            <person name="Ohm R.A."/>
            <person name="Martin F."/>
            <person name="Silar P."/>
            <person name="Natvig D.O."/>
            <person name="Lalanne C."/>
            <person name="Gautier V."/>
            <person name="Ament-Velasquez S.L."/>
            <person name="Kruys A."/>
            <person name="Hutchinson M.I."/>
            <person name="Powell A.J."/>
            <person name="Barry K."/>
            <person name="Miller A.N."/>
            <person name="Grigoriev I.V."/>
            <person name="Debuchy R."/>
            <person name="Gladieux P."/>
            <person name="Hiltunen Thoren M."/>
            <person name="Johannesson H."/>
        </authorList>
    </citation>
    <scope>NUCLEOTIDE SEQUENCE</scope>
    <source>
        <strain evidence="2">CBS 958.72</strain>
    </source>
</reference>
<sequence>MKLITLLVLCLPLLGLASDQHASVDPEVQAAKDVLQLQKQGSLSEPEREDYINAVHCLANKTGQISQVDIPGARTRYDDFVGCHLQQSPFVHADGLAGQSISPSPEQTM</sequence>
<evidence type="ECO:0000313" key="3">
    <source>
        <dbReference type="Proteomes" id="UP001287356"/>
    </source>
</evidence>
<accession>A0AAE0KHZ2</accession>
<feature type="chain" id="PRO_5042202635" evidence="1">
    <location>
        <begin position="18"/>
        <end position="109"/>
    </location>
</feature>